<evidence type="ECO:0000313" key="4">
    <source>
        <dbReference type="Proteomes" id="UP001597541"/>
    </source>
</evidence>
<proteinExistence type="predicted"/>
<organism evidence="3 4">
    <name type="scientific">Paenibacillus gansuensis</name>
    <dbReference type="NCBI Taxonomy" id="306542"/>
    <lineage>
        <taxon>Bacteria</taxon>
        <taxon>Bacillati</taxon>
        <taxon>Bacillota</taxon>
        <taxon>Bacilli</taxon>
        <taxon>Bacillales</taxon>
        <taxon>Paenibacillaceae</taxon>
        <taxon>Paenibacillus</taxon>
    </lineage>
</organism>
<feature type="transmembrane region" description="Helical" evidence="1">
    <location>
        <begin position="84"/>
        <end position="102"/>
    </location>
</feature>
<dbReference type="PROSITE" id="PS51186">
    <property type="entry name" value="GNAT"/>
    <property type="match status" value="1"/>
</dbReference>
<gene>
    <name evidence="3" type="ORF">ACFSUF_23740</name>
</gene>
<sequence>MVNKLNKFKHSYATRAGVTLTEAFMFSPVFMHLFPDERRRRAILSSLFPVMIRMLHAIGTVYVTSDRVEGLMCLRRHGSVRQKSTLALFIARLAVMLPGLILKDSPRQLLRRIKGMKEANTALDEYKKMHRDFAVLDAVAVHPQHQGKGLFSILMRSVLEDVERTGSFCVLQTETETNSRIYQHAGFQLVRSFPCAGGAFTTYVLLYDPHGLTKISTDDSQ</sequence>
<dbReference type="Proteomes" id="UP001597541">
    <property type="component" value="Unassembled WGS sequence"/>
</dbReference>
<reference evidence="4" key="1">
    <citation type="journal article" date="2019" name="Int. J. Syst. Evol. Microbiol.">
        <title>The Global Catalogue of Microorganisms (GCM) 10K type strain sequencing project: providing services to taxonomists for standard genome sequencing and annotation.</title>
        <authorList>
            <consortium name="The Broad Institute Genomics Platform"/>
            <consortium name="The Broad Institute Genome Sequencing Center for Infectious Disease"/>
            <person name="Wu L."/>
            <person name="Ma J."/>
        </authorList>
    </citation>
    <scope>NUCLEOTIDE SEQUENCE [LARGE SCALE GENOMIC DNA]</scope>
    <source>
        <strain evidence="4">KCTC 3950</strain>
    </source>
</reference>
<keyword evidence="1" id="KW-0472">Membrane</keyword>
<keyword evidence="1" id="KW-1133">Transmembrane helix</keyword>
<dbReference type="PANTHER" id="PTHR42791">
    <property type="entry name" value="GNAT FAMILY ACETYLTRANSFERASE"/>
    <property type="match status" value="1"/>
</dbReference>
<protein>
    <submittedName>
        <fullName evidence="3">GNAT family N-acetyltransferase</fullName>
    </submittedName>
</protein>
<dbReference type="Pfam" id="PF13508">
    <property type="entry name" value="Acetyltransf_7"/>
    <property type="match status" value="1"/>
</dbReference>
<evidence type="ECO:0000259" key="2">
    <source>
        <dbReference type="PROSITE" id="PS51186"/>
    </source>
</evidence>
<dbReference type="InterPro" id="IPR052523">
    <property type="entry name" value="Trichothecene_AcTrans"/>
</dbReference>
<dbReference type="RefSeq" id="WP_377607285.1">
    <property type="nucleotide sequence ID" value="NZ_JBHUME010000019.1"/>
</dbReference>
<dbReference type="EMBL" id="JBHUME010000019">
    <property type="protein sequence ID" value="MFD2615421.1"/>
    <property type="molecule type" value="Genomic_DNA"/>
</dbReference>
<dbReference type="InterPro" id="IPR000182">
    <property type="entry name" value="GNAT_dom"/>
</dbReference>
<keyword evidence="4" id="KW-1185">Reference proteome</keyword>
<dbReference type="SUPFAM" id="SSF55729">
    <property type="entry name" value="Acyl-CoA N-acyltransferases (Nat)"/>
    <property type="match status" value="1"/>
</dbReference>
<dbReference type="InterPro" id="IPR016181">
    <property type="entry name" value="Acyl_CoA_acyltransferase"/>
</dbReference>
<feature type="domain" description="N-acetyltransferase" evidence="2">
    <location>
        <begin position="42"/>
        <end position="209"/>
    </location>
</feature>
<feature type="transmembrane region" description="Helical" evidence="1">
    <location>
        <begin position="43"/>
        <end position="64"/>
    </location>
</feature>
<name>A0ABW5PKI9_9BACL</name>
<keyword evidence="1" id="KW-0812">Transmembrane</keyword>
<accession>A0ABW5PKI9</accession>
<dbReference type="Gene3D" id="3.40.630.30">
    <property type="match status" value="1"/>
</dbReference>
<comment type="caution">
    <text evidence="3">The sequence shown here is derived from an EMBL/GenBank/DDBJ whole genome shotgun (WGS) entry which is preliminary data.</text>
</comment>
<evidence type="ECO:0000313" key="3">
    <source>
        <dbReference type="EMBL" id="MFD2615421.1"/>
    </source>
</evidence>
<dbReference type="CDD" id="cd04301">
    <property type="entry name" value="NAT_SF"/>
    <property type="match status" value="1"/>
</dbReference>
<evidence type="ECO:0000256" key="1">
    <source>
        <dbReference type="SAM" id="Phobius"/>
    </source>
</evidence>
<dbReference type="PANTHER" id="PTHR42791:SF1">
    <property type="entry name" value="N-ACETYLTRANSFERASE DOMAIN-CONTAINING PROTEIN"/>
    <property type="match status" value="1"/>
</dbReference>